<evidence type="ECO:0000313" key="2">
    <source>
        <dbReference type="EMBL" id="SSD59552.1"/>
    </source>
</evidence>
<evidence type="ECO:0000313" key="3">
    <source>
        <dbReference type="Proteomes" id="UP000262825"/>
    </source>
</evidence>
<organism evidence="2 3">
    <name type="scientific">Saccharomycodes ludwigii</name>
    <dbReference type="NCBI Taxonomy" id="36035"/>
    <lineage>
        <taxon>Eukaryota</taxon>
        <taxon>Fungi</taxon>
        <taxon>Dikarya</taxon>
        <taxon>Ascomycota</taxon>
        <taxon>Saccharomycotina</taxon>
        <taxon>Saccharomycetes</taxon>
        <taxon>Saccharomycodales</taxon>
        <taxon>Saccharomycodaceae</taxon>
        <taxon>Saccharomycodes</taxon>
    </lineage>
</organism>
<dbReference type="Gene3D" id="3.40.50.10490">
    <property type="entry name" value="Glucose-6-phosphate isomerase like protein, domain 1"/>
    <property type="match status" value="1"/>
</dbReference>
<dbReference type="InterPro" id="IPR046348">
    <property type="entry name" value="SIS_dom_sf"/>
</dbReference>
<protein>
    <recommendedName>
        <fullName evidence="1">SIS domain-containing protein</fullName>
    </recommendedName>
</protein>
<dbReference type="AlphaFoldDB" id="A0A376B4K5"/>
<dbReference type="SUPFAM" id="SSF53697">
    <property type="entry name" value="SIS domain"/>
    <property type="match status" value="1"/>
</dbReference>
<keyword evidence="3" id="KW-1185">Reference proteome</keyword>
<proteinExistence type="predicted"/>
<feature type="domain" description="SIS" evidence="1">
    <location>
        <begin position="51"/>
        <end position="209"/>
    </location>
</feature>
<dbReference type="EMBL" id="UFAJ01000160">
    <property type="protein sequence ID" value="SSD59552.1"/>
    <property type="molecule type" value="Genomic_DNA"/>
</dbReference>
<dbReference type="PANTHER" id="PTHR38418">
    <property type="entry name" value="SUGAR ISOMERASE, KPSF/GUTQ (AFU_ORTHOLOGUE AFUA_6G08860)"/>
    <property type="match status" value="1"/>
</dbReference>
<name>A0A376B4K5_9ASCO</name>
<dbReference type="InterPro" id="IPR001347">
    <property type="entry name" value="SIS_dom"/>
</dbReference>
<gene>
    <name evidence="2" type="ORF">SCODWIG_01313</name>
</gene>
<dbReference type="Pfam" id="PF01380">
    <property type="entry name" value="SIS"/>
    <property type="match status" value="1"/>
</dbReference>
<dbReference type="GO" id="GO:0097367">
    <property type="term" value="F:carbohydrate derivative binding"/>
    <property type="evidence" value="ECO:0007669"/>
    <property type="project" value="InterPro"/>
</dbReference>
<sequence length="328" mass="36504">MINTPNINIRENAIKQFFELITAHHASLGDLISRYYIQNCKNDNVSKLSHILSILNNTQGKIVLVGCGKTFKICNKVSSMLNSLNIQSITLHPSEAMHGDLGSIKFGTDLLIFVSSSGETIEIIQLMDFCNNTLQITNDLIIITNNCESTMAMHSLLDCVDSNRAVLEIPQLIEESNIQHGLKAPTISTTLLLIVLDCLVYSLSYLKYNGDIDYRNSVFNKFHPGGGIGLKNSAVNLSLFASSSVASDGNAILGVDRDDLATEYFTINSNITELLFLQSVVKYDWCKYNDKTYPSVTLQRAYKQYSSHNDGPTMIFDVSKLFEQFISQ</sequence>
<evidence type="ECO:0000259" key="1">
    <source>
        <dbReference type="PROSITE" id="PS51464"/>
    </source>
</evidence>
<accession>A0A376B4K5</accession>
<reference evidence="3" key="1">
    <citation type="submission" date="2018-06" db="EMBL/GenBank/DDBJ databases">
        <authorList>
            <person name="Guldener U."/>
        </authorList>
    </citation>
    <scope>NUCLEOTIDE SEQUENCE [LARGE SCALE GENOMIC DNA]</scope>
    <source>
        <strain evidence="3">UTAD17</strain>
    </source>
</reference>
<dbReference type="Proteomes" id="UP000262825">
    <property type="component" value="Unassembled WGS sequence"/>
</dbReference>
<dbReference type="PANTHER" id="PTHR38418:SF2">
    <property type="entry name" value="SUGAR ISOMERASE, KPSF_GUTQ (AFU_ORTHOLOGUE AFUA_6G08860)"/>
    <property type="match status" value="1"/>
</dbReference>
<dbReference type="VEuPathDB" id="FungiDB:SCODWIG_01313"/>
<dbReference type="GO" id="GO:1901135">
    <property type="term" value="P:carbohydrate derivative metabolic process"/>
    <property type="evidence" value="ECO:0007669"/>
    <property type="project" value="InterPro"/>
</dbReference>
<dbReference type="PROSITE" id="PS51464">
    <property type="entry name" value="SIS"/>
    <property type="match status" value="1"/>
</dbReference>